<evidence type="ECO:0000313" key="3">
    <source>
        <dbReference type="Proteomes" id="UP000188268"/>
    </source>
</evidence>
<sequence length="100" mass="10794">MALARSSSPMTSLYVGLPLVAFCSSMLAAMACCNWISSSAMVDGLIQEHLNAESVIVKDAFANGSLCCFAFLLSSVDPCGVVWRPLFDTKLRRIVLVNFL</sequence>
<name>A0A1R3ILG7_COCAP</name>
<organism evidence="2 3">
    <name type="scientific">Corchorus capsularis</name>
    <name type="common">Jute</name>
    <dbReference type="NCBI Taxonomy" id="210143"/>
    <lineage>
        <taxon>Eukaryota</taxon>
        <taxon>Viridiplantae</taxon>
        <taxon>Streptophyta</taxon>
        <taxon>Embryophyta</taxon>
        <taxon>Tracheophyta</taxon>
        <taxon>Spermatophyta</taxon>
        <taxon>Magnoliopsida</taxon>
        <taxon>eudicotyledons</taxon>
        <taxon>Gunneridae</taxon>
        <taxon>Pentapetalae</taxon>
        <taxon>rosids</taxon>
        <taxon>malvids</taxon>
        <taxon>Malvales</taxon>
        <taxon>Malvaceae</taxon>
        <taxon>Grewioideae</taxon>
        <taxon>Apeibeae</taxon>
        <taxon>Corchorus</taxon>
    </lineage>
</organism>
<dbReference type="PROSITE" id="PS51257">
    <property type="entry name" value="PROKAR_LIPOPROTEIN"/>
    <property type="match status" value="1"/>
</dbReference>
<dbReference type="EMBL" id="AWWV01009862">
    <property type="protein sequence ID" value="OMO83415.1"/>
    <property type="molecule type" value="Genomic_DNA"/>
</dbReference>
<proteinExistence type="predicted"/>
<keyword evidence="1" id="KW-0732">Signal</keyword>
<dbReference type="OrthoDB" id="4983at2759"/>
<protein>
    <submittedName>
        <fullName evidence="2">Uncharacterized protein</fullName>
    </submittedName>
</protein>
<dbReference type="Gramene" id="OMO83415">
    <property type="protein sequence ID" value="OMO83415"/>
    <property type="gene ID" value="CCACVL1_11398"/>
</dbReference>
<accession>A0A1R3ILG7</accession>
<evidence type="ECO:0000313" key="2">
    <source>
        <dbReference type="EMBL" id="OMO83415.1"/>
    </source>
</evidence>
<dbReference type="Proteomes" id="UP000188268">
    <property type="component" value="Unassembled WGS sequence"/>
</dbReference>
<evidence type="ECO:0000256" key="1">
    <source>
        <dbReference type="SAM" id="SignalP"/>
    </source>
</evidence>
<keyword evidence="3" id="KW-1185">Reference proteome</keyword>
<reference evidence="2 3" key="1">
    <citation type="submission" date="2013-09" db="EMBL/GenBank/DDBJ databases">
        <title>Corchorus capsularis genome sequencing.</title>
        <authorList>
            <person name="Alam M."/>
            <person name="Haque M.S."/>
            <person name="Islam M.S."/>
            <person name="Emdad E.M."/>
            <person name="Islam M.M."/>
            <person name="Ahmed B."/>
            <person name="Halim A."/>
            <person name="Hossen Q.M.M."/>
            <person name="Hossain M.Z."/>
            <person name="Ahmed R."/>
            <person name="Khan M.M."/>
            <person name="Islam R."/>
            <person name="Rashid M.M."/>
            <person name="Khan S.A."/>
            <person name="Rahman M.S."/>
            <person name="Alam M."/>
        </authorList>
    </citation>
    <scope>NUCLEOTIDE SEQUENCE [LARGE SCALE GENOMIC DNA]</scope>
    <source>
        <strain evidence="3">cv. CVL-1</strain>
        <tissue evidence="2">Whole seedling</tissue>
    </source>
</reference>
<feature type="signal peptide" evidence="1">
    <location>
        <begin position="1"/>
        <end position="33"/>
    </location>
</feature>
<dbReference type="AlphaFoldDB" id="A0A1R3ILG7"/>
<comment type="caution">
    <text evidence="2">The sequence shown here is derived from an EMBL/GenBank/DDBJ whole genome shotgun (WGS) entry which is preliminary data.</text>
</comment>
<feature type="chain" id="PRO_5013068464" evidence="1">
    <location>
        <begin position="34"/>
        <end position="100"/>
    </location>
</feature>
<gene>
    <name evidence="2" type="ORF">CCACVL1_11398</name>
</gene>